<organism evidence="13 14">
    <name type="scientific">Ignelater luminosus</name>
    <name type="common">Cucubano</name>
    <name type="synonym">Pyrophorus luminosus</name>
    <dbReference type="NCBI Taxonomy" id="2038154"/>
    <lineage>
        <taxon>Eukaryota</taxon>
        <taxon>Metazoa</taxon>
        <taxon>Ecdysozoa</taxon>
        <taxon>Arthropoda</taxon>
        <taxon>Hexapoda</taxon>
        <taxon>Insecta</taxon>
        <taxon>Pterygota</taxon>
        <taxon>Neoptera</taxon>
        <taxon>Endopterygota</taxon>
        <taxon>Coleoptera</taxon>
        <taxon>Polyphaga</taxon>
        <taxon>Elateriformia</taxon>
        <taxon>Elateroidea</taxon>
        <taxon>Elateridae</taxon>
        <taxon>Agrypninae</taxon>
        <taxon>Pyrophorini</taxon>
        <taxon>Ignelater</taxon>
    </lineage>
</organism>
<dbReference type="AlphaFoldDB" id="A0A8K0CAH6"/>
<dbReference type="PANTHER" id="PTHR47958">
    <property type="entry name" value="ATP-DEPENDENT RNA HELICASE DBP3"/>
    <property type="match status" value="1"/>
</dbReference>
<gene>
    <name evidence="13" type="ORF">ILUMI_25161</name>
</gene>
<dbReference type="PROSITE" id="PS51195">
    <property type="entry name" value="Q_MOTIF"/>
    <property type="match status" value="1"/>
</dbReference>
<feature type="short sequence motif" description="Q motif" evidence="7">
    <location>
        <begin position="111"/>
        <end position="139"/>
    </location>
</feature>
<dbReference type="InterPro" id="IPR001650">
    <property type="entry name" value="Helicase_C-like"/>
</dbReference>
<dbReference type="InterPro" id="IPR014001">
    <property type="entry name" value="Helicase_ATP-bd"/>
</dbReference>
<evidence type="ECO:0000256" key="6">
    <source>
        <dbReference type="ARBA" id="ARBA00047984"/>
    </source>
</evidence>
<dbReference type="PROSITE" id="PS51194">
    <property type="entry name" value="HELICASE_CTER"/>
    <property type="match status" value="1"/>
</dbReference>
<dbReference type="PROSITE" id="PS51192">
    <property type="entry name" value="HELICASE_ATP_BIND_1"/>
    <property type="match status" value="1"/>
</dbReference>
<dbReference type="GO" id="GO:0003676">
    <property type="term" value="F:nucleic acid binding"/>
    <property type="evidence" value="ECO:0007669"/>
    <property type="project" value="InterPro"/>
</dbReference>
<comment type="catalytic activity">
    <reaction evidence="6">
        <text>ATP + H2O = ADP + phosphate + H(+)</text>
        <dbReference type="Rhea" id="RHEA:13065"/>
        <dbReference type="ChEBI" id="CHEBI:15377"/>
        <dbReference type="ChEBI" id="CHEBI:15378"/>
        <dbReference type="ChEBI" id="CHEBI:30616"/>
        <dbReference type="ChEBI" id="CHEBI:43474"/>
        <dbReference type="ChEBI" id="CHEBI:456216"/>
        <dbReference type="EC" id="3.6.4.13"/>
    </reaction>
</comment>
<dbReference type="EMBL" id="VTPC01090876">
    <property type="protein sequence ID" value="KAF2881013.1"/>
    <property type="molecule type" value="Genomic_DNA"/>
</dbReference>
<evidence type="ECO:0000313" key="14">
    <source>
        <dbReference type="Proteomes" id="UP000801492"/>
    </source>
</evidence>
<reference evidence="13" key="1">
    <citation type="submission" date="2019-08" db="EMBL/GenBank/DDBJ databases">
        <title>The genome of the North American firefly Photinus pyralis.</title>
        <authorList>
            <consortium name="Photinus pyralis genome working group"/>
            <person name="Fallon T.R."/>
            <person name="Sander Lower S.E."/>
            <person name="Weng J.-K."/>
        </authorList>
    </citation>
    <scope>NUCLEOTIDE SEQUENCE</scope>
    <source>
        <strain evidence="13">TRF0915ILg1</strain>
        <tissue evidence="13">Whole body</tissue>
    </source>
</reference>
<name>A0A8K0CAH6_IGNLU</name>
<evidence type="ECO:0000256" key="5">
    <source>
        <dbReference type="ARBA" id="ARBA00022840"/>
    </source>
</evidence>
<evidence type="ECO:0000259" key="10">
    <source>
        <dbReference type="PROSITE" id="PS51192"/>
    </source>
</evidence>
<evidence type="ECO:0000313" key="13">
    <source>
        <dbReference type="EMBL" id="KAF2881013.1"/>
    </source>
</evidence>
<proteinExistence type="inferred from homology"/>
<evidence type="ECO:0000256" key="9">
    <source>
        <dbReference type="SAM" id="MobiDB-lite"/>
    </source>
</evidence>
<evidence type="ECO:0000256" key="2">
    <source>
        <dbReference type="ARBA" id="ARBA00022741"/>
    </source>
</evidence>
<dbReference type="GO" id="GO:0016787">
    <property type="term" value="F:hydrolase activity"/>
    <property type="evidence" value="ECO:0007669"/>
    <property type="project" value="UniProtKB-KW"/>
</dbReference>
<keyword evidence="2 8" id="KW-0547">Nucleotide-binding</keyword>
<feature type="domain" description="DEAD-box RNA helicase Q" evidence="12">
    <location>
        <begin position="111"/>
        <end position="139"/>
    </location>
</feature>
<dbReference type="Pfam" id="PF00271">
    <property type="entry name" value="Helicase_C"/>
    <property type="match status" value="1"/>
</dbReference>
<feature type="domain" description="Helicase C-terminal" evidence="11">
    <location>
        <begin position="329"/>
        <end position="492"/>
    </location>
</feature>
<dbReference type="Gene3D" id="3.40.50.300">
    <property type="entry name" value="P-loop containing nucleotide triphosphate hydrolases"/>
    <property type="match status" value="2"/>
</dbReference>
<dbReference type="SMART" id="SM00487">
    <property type="entry name" value="DEXDc"/>
    <property type="match status" value="1"/>
</dbReference>
<dbReference type="SUPFAM" id="SSF52540">
    <property type="entry name" value="P-loop containing nucleoside triphosphate hydrolases"/>
    <property type="match status" value="1"/>
</dbReference>
<keyword evidence="3 8" id="KW-0378">Hydrolase</keyword>
<dbReference type="FunFam" id="3.40.50.300:FF:000008">
    <property type="entry name" value="ATP-dependent RNA helicase RhlB"/>
    <property type="match status" value="1"/>
</dbReference>
<comment type="caution">
    <text evidence="13">The sequence shown here is derived from an EMBL/GenBank/DDBJ whole genome shotgun (WGS) entry which is preliminary data.</text>
</comment>
<evidence type="ECO:0000256" key="3">
    <source>
        <dbReference type="ARBA" id="ARBA00022801"/>
    </source>
</evidence>
<feature type="compositionally biased region" description="Polar residues" evidence="9">
    <location>
        <begin position="583"/>
        <end position="595"/>
    </location>
</feature>
<keyword evidence="5 8" id="KW-0067">ATP-binding</keyword>
<dbReference type="OrthoDB" id="196131at2759"/>
<evidence type="ECO:0000259" key="12">
    <source>
        <dbReference type="PROSITE" id="PS51195"/>
    </source>
</evidence>
<dbReference type="InterPro" id="IPR000629">
    <property type="entry name" value="RNA-helicase_DEAD-box_CS"/>
</dbReference>
<dbReference type="Proteomes" id="UP000801492">
    <property type="component" value="Unassembled WGS sequence"/>
</dbReference>
<protein>
    <recommendedName>
        <fullName evidence="1">RNA helicase</fullName>
        <ecNumber evidence="1">3.6.4.13</ecNumber>
    </recommendedName>
</protein>
<dbReference type="InterPro" id="IPR027417">
    <property type="entry name" value="P-loop_NTPase"/>
</dbReference>
<evidence type="ECO:0000259" key="11">
    <source>
        <dbReference type="PROSITE" id="PS51194"/>
    </source>
</evidence>
<dbReference type="CDD" id="cd18787">
    <property type="entry name" value="SF2_C_DEAD"/>
    <property type="match status" value="1"/>
</dbReference>
<evidence type="ECO:0000256" key="1">
    <source>
        <dbReference type="ARBA" id="ARBA00012552"/>
    </source>
</evidence>
<feature type="region of interest" description="Disordered" evidence="9">
    <location>
        <begin position="1"/>
        <end position="58"/>
    </location>
</feature>
<dbReference type="EC" id="3.6.4.13" evidence="1"/>
<evidence type="ECO:0000256" key="8">
    <source>
        <dbReference type="RuleBase" id="RU000492"/>
    </source>
</evidence>
<feature type="compositionally biased region" description="Low complexity" evidence="9">
    <location>
        <begin position="540"/>
        <end position="564"/>
    </location>
</feature>
<feature type="compositionally biased region" description="Polar residues" evidence="9">
    <location>
        <begin position="19"/>
        <end position="29"/>
    </location>
</feature>
<feature type="compositionally biased region" description="Low complexity" evidence="9">
    <location>
        <begin position="513"/>
        <end position="524"/>
    </location>
</feature>
<feature type="compositionally biased region" description="Polar residues" evidence="9">
    <location>
        <begin position="1"/>
        <end position="10"/>
    </location>
</feature>
<dbReference type="GO" id="GO:0005524">
    <property type="term" value="F:ATP binding"/>
    <property type="evidence" value="ECO:0007669"/>
    <property type="project" value="UniProtKB-KW"/>
</dbReference>
<accession>A0A8K0CAH6</accession>
<dbReference type="FunFam" id="3.40.50.300:FF:000079">
    <property type="entry name" value="probable ATP-dependent RNA helicase DDX17"/>
    <property type="match status" value="1"/>
</dbReference>
<keyword evidence="4 8" id="KW-0347">Helicase</keyword>
<dbReference type="GO" id="GO:0031047">
    <property type="term" value="P:regulatory ncRNA-mediated gene silencing"/>
    <property type="evidence" value="ECO:0007669"/>
    <property type="project" value="UniProtKB-ARBA"/>
</dbReference>
<evidence type="ECO:0000256" key="7">
    <source>
        <dbReference type="PROSITE-ProRule" id="PRU00552"/>
    </source>
</evidence>
<evidence type="ECO:0000256" key="4">
    <source>
        <dbReference type="ARBA" id="ARBA00022806"/>
    </source>
</evidence>
<comment type="similarity">
    <text evidence="8">Belongs to the DEAD box helicase family.</text>
</comment>
<dbReference type="GO" id="GO:0003724">
    <property type="term" value="F:RNA helicase activity"/>
    <property type="evidence" value="ECO:0007669"/>
    <property type="project" value="UniProtKB-EC"/>
</dbReference>
<dbReference type="PROSITE" id="PS00039">
    <property type="entry name" value="DEAD_ATP_HELICASE"/>
    <property type="match status" value="1"/>
</dbReference>
<feature type="region of interest" description="Disordered" evidence="9">
    <location>
        <begin position="493"/>
        <end position="565"/>
    </location>
</feature>
<feature type="domain" description="Helicase ATP-binding" evidence="10">
    <location>
        <begin position="142"/>
        <end position="317"/>
    </location>
</feature>
<dbReference type="InterPro" id="IPR014014">
    <property type="entry name" value="RNA_helicase_DEAD_Q_motif"/>
</dbReference>
<keyword evidence="14" id="KW-1185">Reference proteome</keyword>
<sequence length="709" mass="79884">MQYNGYQNNVVFRPRQNRGDQFSKQSNNYWRAPTHSLAPVQDFGGPNSKPQNSKQKSDEKLIWDMNALQPFRKNFYVPHNNIKNRSQTEIDNYREEKSITVTGTNVPHPNECFEEANFPDYVMQEVIRQGYAEPTPIQAQGWPIALSGRDMVGIAQTGSGKTLAYMIPAAVHINHQQRTQRGEGPIVLILAPTRELAQQIQQVARDFGSTSMIRNTCVFGGCPKGPQARDLERGVEIVIATPGRLIDFLEKGTTNLQRCTYLVLDEADRMLDMGFEPQIRKIITQIRPDRQVLMWSATWPKQVQALAEDFLVDYVQINVGSLALAANRNIRQIVEVCDESDKEGKLLGLLKEVAADKNNKIIIFVETKKKVDDITKCIRCEGYAAISIHGDKSQPERDYVLTEFRNGKASILVATDVAARGLDVEDVKYVINLDYPNSCEDYVHRIGRTGRCEQIGTAYAFFTSNNQRQAKDLVAVLEESGQLVNPKLRELAMNSRGGQNGRNHRWQNRNRDTSSPNSSNGSTNKRNVWNSNRIITNGEQRQQNPRYNNGYNNNRNNGEGYQRNMRSNGQAMTYQSSYQNSMNTQAAYPPQNTYAPSGGPGRAYGAASRNNNMMSNQRFSQRQAYAAGPPPANSPNMYPVAPQYMMPPSVPAPDDIHCLINHKFFQNNRPPPPTNPCGYQSINQPFNQYSPPVPPYAYPYSQPTAAVQQ</sequence>
<dbReference type="SMART" id="SM00490">
    <property type="entry name" value="HELICc"/>
    <property type="match status" value="1"/>
</dbReference>
<dbReference type="Pfam" id="PF00270">
    <property type="entry name" value="DEAD"/>
    <property type="match status" value="1"/>
</dbReference>
<dbReference type="InterPro" id="IPR011545">
    <property type="entry name" value="DEAD/DEAH_box_helicase_dom"/>
</dbReference>
<feature type="compositionally biased region" description="Polar residues" evidence="9">
    <location>
        <begin position="525"/>
        <end position="539"/>
    </location>
</feature>
<feature type="region of interest" description="Disordered" evidence="9">
    <location>
        <begin position="583"/>
        <end position="602"/>
    </location>
</feature>